<feature type="region of interest" description="Disordered" evidence="3">
    <location>
        <begin position="1046"/>
        <end position="1073"/>
    </location>
</feature>
<feature type="domain" description="Reverse transcriptase Ty1/copia-type" evidence="4">
    <location>
        <begin position="407"/>
        <end position="479"/>
    </location>
</feature>
<feature type="region of interest" description="Disordered" evidence="3">
    <location>
        <begin position="904"/>
        <end position="947"/>
    </location>
</feature>
<keyword evidence="1" id="KW-0645">Protease</keyword>
<dbReference type="SUPFAM" id="SSF56672">
    <property type="entry name" value="DNA/RNA polymerases"/>
    <property type="match status" value="1"/>
</dbReference>
<dbReference type="SUPFAM" id="SSF53098">
    <property type="entry name" value="Ribonuclease H-like"/>
    <property type="match status" value="1"/>
</dbReference>
<evidence type="ECO:0000313" key="9">
    <source>
        <dbReference type="Proteomes" id="UP001151760"/>
    </source>
</evidence>
<dbReference type="InterPro" id="IPR012337">
    <property type="entry name" value="RNaseH-like_sf"/>
</dbReference>
<dbReference type="InterPro" id="IPR054722">
    <property type="entry name" value="PolX-like_BBD"/>
</dbReference>
<feature type="domain" description="Reverse transcriptase Ty1/copia-type" evidence="4">
    <location>
        <begin position="493"/>
        <end position="568"/>
    </location>
</feature>
<feature type="compositionally biased region" description="Polar residues" evidence="3">
    <location>
        <begin position="907"/>
        <end position="947"/>
    </location>
</feature>
<keyword evidence="9" id="KW-1185">Reference proteome</keyword>
<keyword evidence="2" id="KW-0175">Coiled coil</keyword>
<dbReference type="PANTHER" id="PTHR11439">
    <property type="entry name" value="GAG-POL-RELATED RETROTRANSPOSON"/>
    <property type="match status" value="1"/>
</dbReference>
<evidence type="ECO:0000259" key="5">
    <source>
        <dbReference type="Pfam" id="PF13976"/>
    </source>
</evidence>
<dbReference type="Pfam" id="PF13976">
    <property type="entry name" value="gag_pre-integrs"/>
    <property type="match status" value="1"/>
</dbReference>
<evidence type="ECO:0000313" key="8">
    <source>
        <dbReference type="EMBL" id="GJT41976.1"/>
    </source>
</evidence>
<feature type="domain" description="Retrovirus-related Pol polyprotein from transposon TNT 1-94-like beta-barrel" evidence="6">
    <location>
        <begin position="1"/>
        <end position="62"/>
    </location>
</feature>
<feature type="domain" description="Retroviral polymerase SH3-like" evidence="7">
    <location>
        <begin position="219"/>
        <end position="277"/>
    </location>
</feature>
<dbReference type="EMBL" id="BQNB010015606">
    <property type="protein sequence ID" value="GJT41976.1"/>
    <property type="molecule type" value="Genomic_DNA"/>
</dbReference>
<dbReference type="Pfam" id="PF07727">
    <property type="entry name" value="RVT_2"/>
    <property type="match status" value="2"/>
</dbReference>
<dbReference type="InterPro" id="IPR043502">
    <property type="entry name" value="DNA/RNA_pol_sf"/>
</dbReference>
<dbReference type="Gene3D" id="3.30.420.10">
    <property type="entry name" value="Ribonuclease H-like superfamily/Ribonuclease H"/>
    <property type="match status" value="1"/>
</dbReference>
<keyword evidence="8" id="KW-0548">Nucleotidyltransferase</keyword>
<dbReference type="PANTHER" id="PTHR11439:SF495">
    <property type="entry name" value="REVERSE TRANSCRIPTASE, RNA-DEPENDENT DNA POLYMERASE-RELATED"/>
    <property type="match status" value="1"/>
</dbReference>
<reference evidence="8" key="2">
    <citation type="submission" date="2022-01" db="EMBL/GenBank/DDBJ databases">
        <authorList>
            <person name="Yamashiro T."/>
            <person name="Shiraishi A."/>
            <person name="Satake H."/>
            <person name="Nakayama K."/>
        </authorList>
    </citation>
    <scope>NUCLEOTIDE SEQUENCE</scope>
</reference>
<dbReference type="InterPro" id="IPR025724">
    <property type="entry name" value="GAG-pre-integrase_dom"/>
</dbReference>
<gene>
    <name evidence="8" type="ORF">Tco_0941841</name>
</gene>
<dbReference type="GO" id="GO:0003964">
    <property type="term" value="F:RNA-directed DNA polymerase activity"/>
    <property type="evidence" value="ECO:0007669"/>
    <property type="project" value="UniProtKB-KW"/>
</dbReference>
<evidence type="ECO:0000259" key="6">
    <source>
        <dbReference type="Pfam" id="PF22936"/>
    </source>
</evidence>
<accession>A0ABQ5DS19</accession>
<proteinExistence type="predicted"/>
<evidence type="ECO:0000256" key="3">
    <source>
        <dbReference type="SAM" id="MobiDB-lite"/>
    </source>
</evidence>
<evidence type="ECO:0000256" key="2">
    <source>
        <dbReference type="SAM" id="Coils"/>
    </source>
</evidence>
<feature type="domain" description="GAG-pre-integrase" evidence="5">
    <location>
        <begin position="98"/>
        <end position="150"/>
    </location>
</feature>
<feature type="coiled-coil region" evidence="2">
    <location>
        <begin position="1229"/>
        <end position="1270"/>
    </location>
</feature>
<comment type="caution">
    <text evidence="8">The sequence shown here is derived from an EMBL/GenBank/DDBJ whole genome shotgun (WGS) entry which is preliminary data.</text>
</comment>
<organism evidence="8 9">
    <name type="scientific">Tanacetum coccineum</name>
    <dbReference type="NCBI Taxonomy" id="301880"/>
    <lineage>
        <taxon>Eukaryota</taxon>
        <taxon>Viridiplantae</taxon>
        <taxon>Streptophyta</taxon>
        <taxon>Embryophyta</taxon>
        <taxon>Tracheophyta</taxon>
        <taxon>Spermatophyta</taxon>
        <taxon>Magnoliopsida</taxon>
        <taxon>eudicotyledons</taxon>
        <taxon>Gunneridae</taxon>
        <taxon>Pentapetalae</taxon>
        <taxon>asterids</taxon>
        <taxon>campanulids</taxon>
        <taxon>Asterales</taxon>
        <taxon>Asteraceae</taxon>
        <taxon>Asteroideae</taxon>
        <taxon>Anthemideae</taxon>
        <taxon>Anthemidinae</taxon>
        <taxon>Tanacetum</taxon>
    </lineage>
</organism>
<evidence type="ECO:0000259" key="4">
    <source>
        <dbReference type="Pfam" id="PF07727"/>
    </source>
</evidence>
<dbReference type="Proteomes" id="UP001151760">
    <property type="component" value="Unassembled WGS sequence"/>
</dbReference>
<keyword evidence="1" id="KW-0064">Aspartyl protease</keyword>
<keyword evidence="8" id="KW-0808">Transferase</keyword>
<evidence type="ECO:0000259" key="7">
    <source>
        <dbReference type="Pfam" id="PF25597"/>
    </source>
</evidence>
<dbReference type="Pfam" id="PF25597">
    <property type="entry name" value="SH3_retrovirus"/>
    <property type="match status" value="1"/>
</dbReference>
<feature type="compositionally biased region" description="Basic and acidic residues" evidence="3">
    <location>
        <begin position="1046"/>
        <end position="1065"/>
    </location>
</feature>
<keyword evidence="8" id="KW-0695">RNA-directed DNA polymerase</keyword>
<evidence type="ECO:0000256" key="1">
    <source>
        <dbReference type="ARBA" id="ARBA00022750"/>
    </source>
</evidence>
<sequence>MTGNISYLSEYEPFNGGYVSFGHGRGKITSKGSIKTGKLDFENVYFVEELKYNLFSVSQIYDNKNSVLFTESECIVLGKDFKLVDDKHVLLRTPRHQNMYSIDLKNVVPHKNLTCLITKAFDDESMLWHRRLGHLNFETMNKLVRNNLVKAERRNRTLIEVARTMLADAKLPVTFWAEAVNTACYVQNRVLVIKPHNKTPYELFNERSPAIGFLRPFGCNVMILNTLDHLGKFDAKGDEGYFVGYSLSSKAFRVFNKRTKKVDENLHVDFLENQPIEKGTAMKKKESPLRFIDLPNWFHETQTTTSKEATKKDDAILDKNTPQKEQVEVHENNEVTKEELEDFFGDATDAVRVNEVESDLSNMETAIQVSTTPTLRIHKDHPKIQIIGPVEIPIQTRHKTKNMEEQIDCPKEVRPIGTKWVLKNKKDERGIVIRNKARLVAQGHTQEEGIEYEEVFAPVARIEAIRLFLAYASYTGFTISKRYHRSDIVYQKAQRRVFVVQVYVDDIIFGSSNLKLCREFEALMHDKFKMSVIGELSFFLGLQVLQKKDGIFLSQDKYVADILKKFRFSYLRYMTESLMYLTASRPDIMFVICACARHQVIPKECHLHAVKRIFRYLKGHHKLGLWYPKESPFDLVAYSDSDYGGASQDRKSTTGGCQFLGRRLIFWQCKKQTIVATSITEAEYVATASGCGQVLWIQNQLLDYGYNFMNTKIYIDNNSAICVVINPVFYSRTKHIEIRHHFIRDCFEKKLIYVDHIHTDENVADLLTKAFDVRRFQYLVIVDFLQASHIRYALMVSPTVYVSYIRQFWSTVRIETGDGEKNILAKINGKQRTISESSIRRHLKLIDEEGISTLPDNELFENLSLMGYNILPNQRTVPLFDSMLLPQGASSAILTEAHPTPLHQDDTIQLSQSPTHDPIAQSTLHHPTTPQAPISQATSIPSQSHATIPTLRRLTKMAIRISQSKALPLEEMRLHFQQEMLNMERLSLLVTSLGDDEGSMQLKLKKLMEICTTLQKQQSLMVEKIQSQDLEITQLKTRIKTFKDSEKRREWVGKEDASNKGRIDQGEDMGQGEELVVEKSSEKGSDNTDDAANVLGSIGAANVLASGGLKLSFTTARHDVSPVVATVSGSFPTAAIFTTTSAATPTIRATRSSRGVIIEPTSPVPINIPSVSKEDKRKWKEIMTEPKRPAKATVQEQMSAQVARDLEAKFALKDEVIREQVKRDVKIARIHAEDELRQMIAELDRSNEMINKHMAEYEQAEDDLSLEEKIELITELMKYQKDLSQIKKYQA</sequence>
<keyword evidence="1" id="KW-0378">Hydrolase</keyword>
<protein>
    <submittedName>
        <fullName evidence="8">Reverse transcriptase domain-containing protein</fullName>
    </submittedName>
</protein>
<dbReference type="Pfam" id="PF22936">
    <property type="entry name" value="Pol_BBD"/>
    <property type="match status" value="1"/>
</dbReference>
<dbReference type="InterPro" id="IPR036397">
    <property type="entry name" value="RNaseH_sf"/>
</dbReference>
<name>A0ABQ5DS19_9ASTR</name>
<dbReference type="InterPro" id="IPR057670">
    <property type="entry name" value="SH3_retrovirus"/>
</dbReference>
<dbReference type="CDD" id="cd09272">
    <property type="entry name" value="RNase_HI_RT_Ty1"/>
    <property type="match status" value="1"/>
</dbReference>
<reference evidence="8" key="1">
    <citation type="journal article" date="2022" name="Int. J. Mol. Sci.">
        <title>Draft Genome of Tanacetum Coccineum: Genomic Comparison of Closely Related Tanacetum-Family Plants.</title>
        <authorList>
            <person name="Yamashiro T."/>
            <person name="Shiraishi A."/>
            <person name="Nakayama K."/>
            <person name="Satake H."/>
        </authorList>
    </citation>
    <scope>NUCLEOTIDE SEQUENCE</scope>
</reference>
<dbReference type="InterPro" id="IPR013103">
    <property type="entry name" value="RVT_2"/>
</dbReference>